<feature type="domain" description="Polysaccharide pyruvyl transferase" evidence="1">
    <location>
        <begin position="14"/>
        <end position="372"/>
    </location>
</feature>
<reference evidence="3" key="1">
    <citation type="submission" date="2016-10" db="EMBL/GenBank/DDBJ databases">
        <authorList>
            <person name="Varghese N."/>
            <person name="Submissions S."/>
        </authorList>
    </citation>
    <scope>NUCLEOTIDE SEQUENCE [LARGE SCALE GENOMIC DNA]</scope>
    <source>
        <strain evidence="3">DSM 17072</strain>
    </source>
</reference>
<organism evidence="2 3">
    <name type="scientific">Chryseobacterium soldanellicola</name>
    <dbReference type="NCBI Taxonomy" id="311333"/>
    <lineage>
        <taxon>Bacteria</taxon>
        <taxon>Pseudomonadati</taxon>
        <taxon>Bacteroidota</taxon>
        <taxon>Flavobacteriia</taxon>
        <taxon>Flavobacteriales</taxon>
        <taxon>Weeksellaceae</taxon>
        <taxon>Chryseobacterium group</taxon>
        <taxon>Chryseobacterium</taxon>
    </lineage>
</organism>
<dbReference type="PANTHER" id="PTHR36836">
    <property type="entry name" value="COLANIC ACID BIOSYNTHESIS PROTEIN WCAK"/>
    <property type="match status" value="1"/>
</dbReference>
<evidence type="ECO:0000259" key="1">
    <source>
        <dbReference type="Pfam" id="PF04230"/>
    </source>
</evidence>
<dbReference type="RefSeq" id="WP_089752528.1">
    <property type="nucleotide sequence ID" value="NZ_FNKL01000001.1"/>
</dbReference>
<dbReference type="InterPro" id="IPR007345">
    <property type="entry name" value="Polysacch_pyruvyl_Trfase"/>
</dbReference>
<name>A0A1H0XMJ1_9FLAO</name>
<gene>
    <name evidence="2" type="ORF">SAMN05421664_0052</name>
</gene>
<sequence length="441" mass="50362">MNNAIIVPGVTDLNKGDQALVWESWRLAKDTGLYDEVYILDAGDNAEERALLCKQSEEHGFKLLDNILKHPRRGQHKSGEHIKESKLELLKQIRNAGLDFKNTRHLIKICNDLEKVKKDFDNKTYQTVKQFHEAKTIFVKGGGFIHAYGEKTAPYLMWYFLFYVRLAKALGKKVVFLPNSYGPFIGLTVKQQVRTVFNQLDLVYARENVSSKSLGELLEKKIPVEMDLGFFLEKGSQEEALKVLKKYNLTPEDKIVGVTIRPWRFPGLSNPEGLYKKYIDSVVELTKHMLSKGYKVALCNQSLGPNSHEDDRNAIKDLLEKVQDPNIIWINENLPCDTLKALYSNFYFFIGTRFHSIIFSLTSLVPSIAIGYGGNKALGIMGDFNLDDYVVQIQDVQPDLLITMFDKAISEYDTIKSQLDQSMSLVTDSRNRLIKDIQSLY</sequence>
<proteinExistence type="predicted"/>
<dbReference type="Proteomes" id="UP000199627">
    <property type="component" value="Unassembled WGS sequence"/>
</dbReference>
<dbReference type="EMBL" id="FNKL01000001">
    <property type="protein sequence ID" value="SDQ04148.1"/>
    <property type="molecule type" value="Genomic_DNA"/>
</dbReference>
<dbReference type="PANTHER" id="PTHR36836:SF1">
    <property type="entry name" value="COLANIC ACID BIOSYNTHESIS PROTEIN WCAK"/>
    <property type="match status" value="1"/>
</dbReference>
<accession>A0A1H0XMJ1</accession>
<dbReference type="Pfam" id="PF04230">
    <property type="entry name" value="PS_pyruv_trans"/>
    <property type="match status" value="1"/>
</dbReference>
<keyword evidence="3" id="KW-1185">Reference proteome</keyword>
<dbReference type="OrthoDB" id="3199616at2"/>
<evidence type="ECO:0000313" key="3">
    <source>
        <dbReference type="Proteomes" id="UP000199627"/>
    </source>
</evidence>
<protein>
    <submittedName>
        <fullName evidence="2">Colanic acid/amylovoran biosynthesis protein</fullName>
    </submittedName>
</protein>
<dbReference type="STRING" id="311333.SAMN05421664_0052"/>
<dbReference type="AlphaFoldDB" id="A0A1H0XMJ1"/>
<evidence type="ECO:0000313" key="2">
    <source>
        <dbReference type="EMBL" id="SDQ04148.1"/>
    </source>
</evidence>